<dbReference type="InterPro" id="IPR011989">
    <property type="entry name" value="ARM-like"/>
</dbReference>
<dbReference type="AlphaFoldDB" id="A0A4U1CSI7"/>
<keyword evidence="1" id="KW-0812">Transmembrane</keyword>
<dbReference type="Proteomes" id="UP000309488">
    <property type="component" value="Unassembled WGS sequence"/>
</dbReference>
<protein>
    <submittedName>
        <fullName evidence="2">HEAT repeat domain-containing protein</fullName>
    </submittedName>
</protein>
<dbReference type="OrthoDB" id="978644at2"/>
<reference evidence="2 3" key="1">
    <citation type="submission" date="2019-04" db="EMBL/GenBank/DDBJ databases">
        <title>Pedobacter sp. RP-3-22 sp. nov., isolated from Arctic soil.</title>
        <authorList>
            <person name="Dahal R.H."/>
            <person name="Kim D.-U."/>
        </authorList>
    </citation>
    <scope>NUCLEOTIDE SEQUENCE [LARGE SCALE GENOMIC DNA]</scope>
    <source>
        <strain evidence="2 3">RP-3-22</strain>
    </source>
</reference>
<keyword evidence="3" id="KW-1185">Reference proteome</keyword>
<dbReference type="SUPFAM" id="SSF48371">
    <property type="entry name" value="ARM repeat"/>
    <property type="match status" value="1"/>
</dbReference>
<sequence>MNDPLKKYIEDNRDDFDNLEPSADIFFKIKGELKSAAKEEKGGMRLILNHKWLVAASIVITISITYLFITNNSTDQLINKQQITKRTIPEIVDQPKAIIQVEPINDIKKTLVKVTAKRKFKEQNAEINMLAAYKGLTDSTSASNRLAAILDIQKSNVMSYAIIDQLAKSLNHDSNSNVRLAALNLMSKYTEDSYVGNTFMQSLSSQKDPLVQLGLIELLSQTNNPKLDDKLYALANDPTTFAAVKDQAYLILLNQNKL</sequence>
<organism evidence="2 3">
    <name type="scientific">Pedobacter polaris</name>
    <dbReference type="NCBI Taxonomy" id="2571273"/>
    <lineage>
        <taxon>Bacteria</taxon>
        <taxon>Pseudomonadati</taxon>
        <taxon>Bacteroidota</taxon>
        <taxon>Sphingobacteriia</taxon>
        <taxon>Sphingobacteriales</taxon>
        <taxon>Sphingobacteriaceae</taxon>
        <taxon>Pedobacter</taxon>
    </lineage>
</organism>
<evidence type="ECO:0000313" key="3">
    <source>
        <dbReference type="Proteomes" id="UP000309488"/>
    </source>
</evidence>
<keyword evidence="1" id="KW-1133">Transmembrane helix</keyword>
<dbReference type="Gene3D" id="1.25.10.10">
    <property type="entry name" value="Leucine-rich Repeat Variant"/>
    <property type="match status" value="1"/>
</dbReference>
<keyword evidence="1" id="KW-0472">Membrane</keyword>
<dbReference type="RefSeq" id="WP_136839586.1">
    <property type="nucleotide sequence ID" value="NZ_SWBR01000002.1"/>
</dbReference>
<accession>A0A4U1CSI7</accession>
<gene>
    <name evidence="2" type="ORF">FA048_07320</name>
</gene>
<comment type="caution">
    <text evidence="2">The sequence shown here is derived from an EMBL/GenBank/DDBJ whole genome shotgun (WGS) entry which is preliminary data.</text>
</comment>
<evidence type="ECO:0000313" key="2">
    <source>
        <dbReference type="EMBL" id="TKC10010.1"/>
    </source>
</evidence>
<evidence type="ECO:0000256" key="1">
    <source>
        <dbReference type="SAM" id="Phobius"/>
    </source>
</evidence>
<dbReference type="EMBL" id="SWBR01000002">
    <property type="protein sequence ID" value="TKC10010.1"/>
    <property type="molecule type" value="Genomic_DNA"/>
</dbReference>
<dbReference type="InterPro" id="IPR016024">
    <property type="entry name" value="ARM-type_fold"/>
</dbReference>
<proteinExistence type="predicted"/>
<feature type="transmembrane region" description="Helical" evidence="1">
    <location>
        <begin position="52"/>
        <end position="69"/>
    </location>
</feature>
<name>A0A4U1CSI7_9SPHI</name>